<dbReference type="InterPro" id="IPR011333">
    <property type="entry name" value="SKP1/BTB/POZ_sf"/>
</dbReference>
<gene>
    <name evidence="1" type="ORF">EJ02DRAFT_513298</name>
</gene>
<dbReference type="EMBL" id="ML976067">
    <property type="protein sequence ID" value="KAF1940175.1"/>
    <property type="molecule type" value="Genomic_DNA"/>
</dbReference>
<accession>A0A6A5SHR0</accession>
<dbReference type="Gene3D" id="3.30.710.10">
    <property type="entry name" value="Potassium Channel Kv1.1, Chain A"/>
    <property type="match status" value="1"/>
</dbReference>
<dbReference type="Proteomes" id="UP000800038">
    <property type="component" value="Unassembled WGS sequence"/>
</dbReference>
<name>A0A6A5SHR0_9PLEO</name>
<proteinExistence type="predicted"/>
<sequence length="170" mass="20017">MPYTATLRQRSTLSVQSRARSEGIPHSQGSAVYYSEYFRKALNGPWKEATERIVNLENVEPVIDRPILQLLVDEHCDEWHQCCTGDDADAVRRLPCDFLVRAIRWLSEEQFRQLRKCAEKKTRCYYEHMEEGQRVYPRAHTEYDKEKDFGFFGKRVKYGGFREDDDDPGS</sequence>
<evidence type="ECO:0000313" key="2">
    <source>
        <dbReference type="Proteomes" id="UP000800038"/>
    </source>
</evidence>
<keyword evidence="2" id="KW-1185">Reference proteome</keyword>
<protein>
    <submittedName>
        <fullName evidence="1">Uncharacterized protein</fullName>
    </submittedName>
</protein>
<dbReference type="CDD" id="cd18186">
    <property type="entry name" value="BTB_POZ_ZBTB_KLHL-like"/>
    <property type="match status" value="1"/>
</dbReference>
<evidence type="ECO:0000313" key="1">
    <source>
        <dbReference type="EMBL" id="KAF1940175.1"/>
    </source>
</evidence>
<dbReference type="OrthoDB" id="194443at2759"/>
<dbReference type="AlphaFoldDB" id="A0A6A5SHR0"/>
<organism evidence="1 2">
    <name type="scientific">Clathrospora elynae</name>
    <dbReference type="NCBI Taxonomy" id="706981"/>
    <lineage>
        <taxon>Eukaryota</taxon>
        <taxon>Fungi</taxon>
        <taxon>Dikarya</taxon>
        <taxon>Ascomycota</taxon>
        <taxon>Pezizomycotina</taxon>
        <taxon>Dothideomycetes</taxon>
        <taxon>Pleosporomycetidae</taxon>
        <taxon>Pleosporales</taxon>
        <taxon>Diademaceae</taxon>
        <taxon>Clathrospora</taxon>
    </lineage>
</organism>
<reference evidence="1" key="1">
    <citation type="journal article" date="2020" name="Stud. Mycol.">
        <title>101 Dothideomycetes genomes: a test case for predicting lifestyles and emergence of pathogens.</title>
        <authorList>
            <person name="Haridas S."/>
            <person name="Albert R."/>
            <person name="Binder M."/>
            <person name="Bloem J."/>
            <person name="Labutti K."/>
            <person name="Salamov A."/>
            <person name="Andreopoulos B."/>
            <person name="Baker S."/>
            <person name="Barry K."/>
            <person name="Bills G."/>
            <person name="Bluhm B."/>
            <person name="Cannon C."/>
            <person name="Castanera R."/>
            <person name="Culley D."/>
            <person name="Daum C."/>
            <person name="Ezra D."/>
            <person name="Gonzalez J."/>
            <person name="Henrissat B."/>
            <person name="Kuo A."/>
            <person name="Liang C."/>
            <person name="Lipzen A."/>
            <person name="Lutzoni F."/>
            <person name="Magnuson J."/>
            <person name="Mondo S."/>
            <person name="Nolan M."/>
            <person name="Ohm R."/>
            <person name="Pangilinan J."/>
            <person name="Park H.-J."/>
            <person name="Ramirez L."/>
            <person name="Alfaro M."/>
            <person name="Sun H."/>
            <person name="Tritt A."/>
            <person name="Yoshinaga Y."/>
            <person name="Zwiers L.-H."/>
            <person name="Turgeon B."/>
            <person name="Goodwin S."/>
            <person name="Spatafora J."/>
            <person name="Crous P."/>
            <person name="Grigoriev I."/>
        </authorList>
    </citation>
    <scope>NUCLEOTIDE SEQUENCE</scope>
    <source>
        <strain evidence="1">CBS 161.51</strain>
    </source>
</reference>